<dbReference type="EMBL" id="BHXQ01000002">
    <property type="protein sequence ID" value="GCC50689.1"/>
    <property type="molecule type" value="Genomic_DNA"/>
</dbReference>
<proteinExistence type="predicted"/>
<sequence length="411" mass="47086">MVKKVMATLVLLSVYFVSVVAQSKPIALNGIFDSRSYNFQQSPVSLNGQWYIYADQLVTPFEKPEGSILVNFPHRWNKESSQGIATYKLSVIVNRDQKNLAVDIPQLYCAYNLWINGVLIAKNGLVSSSRRTTQPQWLPQVVSFPVTKDTLQFTLQIANFHHSIGGIKNPIRLGLPEDLLNQQSKAYLVNMILLGVLTFLGLFFIIIYVFVKREKAALYFAMLCLTWGLRSIFSEQYLAIHWMPWFDWELTLKIEYITLYFTMALAIQFIAKLYVFDTNLLIKKILLYPNYIFVFLTMATPAVVYTNLLNIYLTLAGAVLLCIVIIILRAMLFERYGAWFSVSGIMALAVAFSYNYLSYQGVFDFSPFTFYTLYLCCFFLLALALAYQLSPTAKSKNVSETLTFDDYVMNK</sequence>
<dbReference type="OrthoDB" id="9811889at2"/>
<name>A0A401U728_9BACT</name>
<comment type="caution">
    <text evidence="4">The sequence shown here is derived from an EMBL/GenBank/DDBJ whole genome shotgun (WGS) entry which is preliminary data.</text>
</comment>
<feature type="transmembrane region" description="Helical" evidence="1">
    <location>
        <begin position="217"/>
        <end position="234"/>
    </location>
</feature>
<feature type="transmembrane region" description="Helical" evidence="1">
    <location>
        <begin position="254"/>
        <end position="275"/>
    </location>
</feature>
<keyword evidence="1" id="KW-0472">Membrane</keyword>
<evidence type="ECO:0000313" key="5">
    <source>
        <dbReference type="Proteomes" id="UP000288227"/>
    </source>
</evidence>
<feature type="transmembrane region" description="Helical" evidence="1">
    <location>
        <begin position="338"/>
        <end position="356"/>
    </location>
</feature>
<accession>A0A401U728</accession>
<feature type="domain" description="7TM-DISM receptor extracellular" evidence="3">
    <location>
        <begin position="187"/>
        <end position="387"/>
    </location>
</feature>
<dbReference type="InterPro" id="IPR008979">
    <property type="entry name" value="Galactose-bd-like_sf"/>
</dbReference>
<feature type="transmembrane region" description="Helical" evidence="1">
    <location>
        <begin position="368"/>
        <end position="387"/>
    </location>
</feature>
<dbReference type="RefSeq" id="WP_127121359.1">
    <property type="nucleotide sequence ID" value="NZ_BHXQ01000002.1"/>
</dbReference>
<feature type="signal peptide" evidence="2">
    <location>
        <begin position="1"/>
        <end position="21"/>
    </location>
</feature>
<reference evidence="4 5" key="1">
    <citation type="submission" date="2018-11" db="EMBL/GenBank/DDBJ databases">
        <title>Chryseotalea sanarue gen. nov., sp., nov., a member of the family Cytophagaceae, isolated from a brackish lake in Hamamatsu Japan.</title>
        <authorList>
            <person name="Maejima Y."/>
            <person name="Iino T."/>
            <person name="Muraguchi Y."/>
            <person name="Fukuda K."/>
            <person name="Ohkuma M."/>
            <person name="Moriuchi R."/>
            <person name="Dohra H."/>
            <person name="Kimbara K."/>
            <person name="Shintani M."/>
        </authorList>
    </citation>
    <scope>NUCLEOTIDE SEQUENCE [LARGE SCALE GENOMIC DNA]</scope>
    <source>
        <strain evidence="4 5">Ys</strain>
    </source>
</reference>
<dbReference type="InterPro" id="IPR011623">
    <property type="entry name" value="7TMR_DISM_rcpt_extracell_dom1"/>
</dbReference>
<feature type="transmembrane region" description="Helical" evidence="1">
    <location>
        <begin position="187"/>
        <end position="210"/>
    </location>
</feature>
<dbReference type="AlphaFoldDB" id="A0A401U728"/>
<protein>
    <recommendedName>
        <fullName evidence="3">7TM-DISM receptor extracellular domain-containing protein</fullName>
    </recommendedName>
</protein>
<keyword evidence="2" id="KW-0732">Signal</keyword>
<keyword evidence="5" id="KW-1185">Reference proteome</keyword>
<organism evidence="4 5">
    <name type="scientific">Chryseotalea sanaruensis</name>
    <dbReference type="NCBI Taxonomy" id="2482724"/>
    <lineage>
        <taxon>Bacteria</taxon>
        <taxon>Pseudomonadati</taxon>
        <taxon>Bacteroidota</taxon>
        <taxon>Cytophagia</taxon>
        <taxon>Cytophagales</taxon>
        <taxon>Chryseotaleaceae</taxon>
        <taxon>Chryseotalea</taxon>
    </lineage>
</organism>
<dbReference type="Proteomes" id="UP000288227">
    <property type="component" value="Unassembled WGS sequence"/>
</dbReference>
<gene>
    <name evidence="4" type="ORF">SanaruYs_09070</name>
</gene>
<evidence type="ECO:0000259" key="3">
    <source>
        <dbReference type="Pfam" id="PF07695"/>
    </source>
</evidence>
<feature type="transmembrane region" description="Helical" evidence="1">
    <location>
        <begin position="287"/>
        <end position="305"/>
    </location>
</feature>
<feature type="transmembrane region" description="Helical" evidence="1">
    <location>
        <begin position="311"/>
        <end position="331"/>
    </location>
</feature>
<evidence type="ECO:0000256" key="1">
    <source>
        <dbReference type="SAM" id="Phobius"/>
    </source>
</evidence>
<evidence type="ECO:0000313" key="4">
    <source>
        <dbReference type="EMBL" id="GCC50689.1"/>
    </source>
</evidence>
<feature type="chain" id="PRO_5019185105" description="7TM-DISM receptor extracellular domain-containing protein" evidence="2">
    <location>
        <begin position="22"/>
        <end position="411"/>
    </location>
</feature>
<keyword evidence="1" id="KW-0812">Transmembrane</keyword>
<dbReference type="Pfam" id="PF07695">
    <property type="entry name" value="7TMR-DISM_7TM"/>
    <property type="match status" value="1"/>
</dbReference>
<keyword evidence="1" id="KW-1133">Transmembrane helix</keyword>
<evidence type="ECO:0000256" key="2">
    <source>
        <dbReference type="SAM" id="SignalP"/>
    </source>
</evidence>
<dbReference type="SUPFAM" id="SSF49785">
    <property type="entry name" value="Galactose-binding domain-like"/>
    <property type="match status" value="1"/>
</dbReference>